<protein>
    <submittedName>
        <fullName evidence="3">Uncharacterized protein</fullName>
    </submittedName>
</protein>
<dbReference type="EMBL" id="JABMIG020000011">
    <property type="protein sequence ID" value="KAL3803801.1"/>
    <property type="molecule type" value="Genomic_DNA"/>
</dbReference>
<dbReference type="Proteomes" id="UP001516023">
    <property type="component" value="Unassembled WGS sequence"/>
</dbReference>
<evidence type="ECO:0000256" key="1">
    <source>
        <dbReference type="SAM" id="Phobius"/>
    </source>
</evidence>
<organism evidence="3 4">
    <name type="scientific">Cyclotella cryptica</name>
    <dbReference type="NCBI Taxonomy" id="29204"/>
    <lineage>
        <taxon>Eukaryota</taxon>
        <taxon>Sar</taxon>
        <taxon>Stramenopiles</taxon>
        <taxon>Ochrophyta</taxon>
        <taxon>Bacillariophyta</taxon>
        <taxon>Coscinodiscophyceae</taxon>
        <taxon>Thalassiosirophycidae</taxon>
        <taxon>Stephanodiscales</taxon>
        <taxon>Stephanodiscaceae</taxon>
        <taxon>Cyclotella</taxon>
    </lineage>
</organism>
<comment type="caution">
    <text evidence="3">The sequence shown here is derived from an EMBL/GenBank/DDBJ whole genome shotgun (WGS) entry which is preliminary data.</text>
</comment>
<dbReference type="AlphaFoldDB" id="A0ABD3QXC9"/>
<feature type="signal peptide" evidence="2">
    <location>
        <begin position="1"/>
        <end position="20"/>
    </location>
</feature>
<reference evidence="3 4" key="1">
    <citation type="journal article" date="2020" name="G3 (Bethesda)">
        <title>Improved Reference Genome for Cyclotella cryptica CCMP332, a Model for Cell Wall Morphogenesis, Salinity Adaptation, and Lipid Production in Diatoms (Bacillariophyta).</title>
        <authorList>
            <person name="Roberts W.R."/>
            <person name="Downey K.M."/>
            <person name="Ruck E.C."/>
            <person name="Traller J.C."/>
            <person name="Alverson A.J."/>
        </authorList>
    </citation>
    <scope>NUCLEOTIDE SEQUENCE [LARGE SCALE GENOMIC DNA]</scope>
    <source>
        <strain evidence="3 4">CCMP332</strain>
    </source>
</reference>
<keyword evidence="1" id="KW-1133">Transmembrane helix</keyword>
<proteinExistence type="predicted"/>
<evidence type="ECO:0000256" key="2">
    <source>
        <dbReference type="SAM" id="SignalP"/>
    </source>
</evidence>
<keyword evidence="2" id="KW-0732">Signal</keyword>
<keyword evidence="1" id="KW-0812">Transmembrane</keyword>
<evidence type="ECO:0000313" key="3">
    <source>
        <dbReference type="EMBL" id="KAL3803801.1"/>
    </source>
</evidence>
<evidence type="ECO:0000313" key="4">
    <source>
        <dbReference type="Proteomes" id="UP001516023"/>
    </source>
</evidence>
<feature type="chain" id="PRO_5044882266" evidence="2">
    <location>
        <begin position="21"/>
        <end position="167"/>
    </location>
</feature>
<accession>A0ABD3QXC9</accession>
<feature type="transmembrane region" description="Helical" evidence="1">
    <location>
        <begin position="74"/>
        <end position="97"/>
    </location>
</feature>
<keyword evidence="4" id="KW-1185">Reference proteome</keyword>
<keyword evidence="1" id="KW-0472">Membrane</keyword>
<name>A0ABD3QXC9_9STRA</name>
<sequence length="167" mass="18459">MIGFSFELMLLTYFMIESNAFLAPIPTVMNRSPTITNLQGLPSLNSFAVADGLSAATYINKPEISGALSTLRSFFLVLTAAVFGVTALAYLTAAFLVPKAAEQLEQDTKKLRPGLWEEYEAKLNEGEQMVNRPDLLQELGNIMQPIIMEQYEKEAANKFGDTKRDGN</sequence>
<gene>
    <name evidence="3" type="ORF">HJC23_003963</name>
</gene>